<name>A0A397N7N7_ECTOL</name>
<dbReference type="AlphaFoldDB" id="A0A397N7N7"/>
<evidence type="ECO:0000313" key="2">
    <source>
        <dbReference type="Proteomes" id="UP000265836"/>
    </source>
</evidence>
<proteinExistence type="predicted"/>
<protein>
    <submittedName>
        <fullName evidence="1">Uncharacterized protein</fullName>
    </submittedName>
</protein>
<gene>
    <name evidence="1" type="ORF">DFO61_2477</name>
</gene>
<dbReference type="Proteomes" id="UP000265836">
    <property type="component" value="Unassembled WGS sequence"/>
</dbReference>
<comment type="caution">
    <text evidence="1">The sequence shown here is derived from an EMBL/GenBank/DDBJ whole genome shotgun (WGS) entry which is preliminary data.</text>
</comment>
<reference evidence="1 2" key="1">
    <citation type="submission" date="2018-08" db="EMBL/GenBank/DDBJ databases">
        <title>Genome sequencing of rice bacterial endophytes.</title>
        <authorList>
            <person name="Venturi V."/>
        </authorList>
    </citation>
    <scope>NUCLEOTIDE SEQUENCE [LARGE SCALE GENOMIC DNA]</scope>
    <source>
        <strain evidence="1 2">E1205</strain>
    </source>
</reference>
<accession>A0A397N7N7</accession>
<dbReference type="EMBL" id="QXDA01000003">
    <property type="protein sequence ID" value="RIA31749.1"/>
    <property type="molecule type" value="Genomic_DNA"/>
</dbReference>
<dbReference type="RefSeq" id="WP_119693054.1">
    <property type="nucleotide sequence ID" value="NZ_QXDA01000003.1"/>
</dbReference>
<organism evidence="1 2">
    <name type="scientific">Ectopseudomonas oleovorans</name>
    <name type="common">Pseudomonas oleovorans</name>
    <dbReference type="NCBI Taxonomy" id="301"/>
    <lineage>
        <taxon>Bacteria</taxon>
        <taxon>Pseudomonadati</taxon>
        <taxon>Pseudomonadota</taxon>
        <taxon>Gammaproteobacteria</taxon>
        <taxon>Pseudomonadales</taxon>
        <taxon>Pseudomonadaceae</taxon>
        <taxon>Ectopseudomonas</taxon>
    </lineage>
</organism>
<sequence>MNSSSKHDKSSSAMPEFYMPAMWPLDLQSAIADWVGAWLWRRRMRRLLVQDVQGQIRLGSARGVVERGADEPLRLIAQRRARWLRP</sequence>
<evidence type="ECO:0000313" key="1">
    <source>
        <dbReference type="EMBL" id="RIA31749.1"/>
    </source>
</evidence>